<protein>
    <submittedName>
        <fullName evidence="1">Uncharacterized protein</fullName>
    </submittedName>
</protein>
<reference evidence="1" key="1">
    <citation type="submission" date="2019-04" db="EMBL/GenBank/DDBJ databases">
        <title>Flavobacterium sp. nov. isolated from construction timber.</title>
        <authorList>
            <person name="Lin S.-Y."/>
            <person name="Chang C.-T."/>
            <person name="Young C.-C."/>
        </authorList>
    </citation>
    <scope>NUCLEOTIDE SEQUENCE [LARGE SCALE GENOMIC DNA]</scope>
    <source>
        <strain evidence="1">CC-CTC003</strain>
    </source>
</reference>
<sequence>MEYTSIYGYIKIDRDYHKSVDFIKTLRKDNTYPFINTNMFSFGDYEVPYYYENMLFGFAATYKYFGLDTSDWNDFILKMEHILRNIDFENAQFHVESALGDYTLFWANRKSAATEKNEAGFLSEYRLIKTEEWYFGFGKRSPFIGYPDDEIADPNQDLRNNIPDFVYPVPKK</sequence>
<comment type="caution">
    <text evidence="1">The sequence shown here is derived from an EMBL/GenBank/DDBJ whole genome shotgun (WGS) entry which is preliminary data.</text>
</comment>
<dbReference type="Proteomes" id="UP000307507">
    <property type="component" value="Unassembled WGS sequence"/>
</dbReference>
<evidence type="ECO:0000313" key="2">
    <source>
        <dbReference type="Proteomes" id="UP000307507"/>
    </source>
</evidence>
<accession>A0A4S3ZSC4</accession>
<dbReference type="AlphaFoldDB" id="A0A4S3ZSC4"/>
<name>A0A4S3ZSC4_9FLAO</name>
<gene>
    <name evidence="1" type="ORF">E6C50_14365</name>
</gene>
<proteinExistence type="predicted"/>
<keyword evidence="2" id="KW-1185">Reference proteome</keyword>
<dbReference type="OrthoDB" id="799693at2"/>
<organism evidence="1 2">
    <name type="scientific">Flavobacterium supellecticarium</name>
    <dbReference type="NCBI Taxonomy" id="2565924"/>
    <lineage>
        <taxon>Bacteria</taxon>
        <taxon>Pseudomonadati</taxon>
        <taxon>Bacteroidota</taxon>
        <taxon>Flavobacteriia</taxon>
        <taxon>Flavobacteriales</taxon>
        <taxon>Flavobacteriaceae</taxon>
        <taxon>Flavobacterium</taxon>
    </lineage>
</organism>
<evidence type="ECO:0000313" key="1">
    <source>
        <dbReference type="EMBL" id="THF48464.1"/>
    </source>
</evidence>
<dbReference type="EMBL" id="SSNZ01000008">
    <property type="protein sequence ID" value="THF48464.1"/>
    <property type="molecule type" value="Genomic_DNA"/>
</dbReference>
<dbReference type="RefSeq" id="WP_136403926.1">
    <property type="nucleotide sequence ID" value="NZ_SSNZ01000008.1"/>
</dbReference>